<feature type="compositionally biased region" description="Basic and acidic residues" evidence="1">
    <location>
        <begin position="13"/>
        <end position="23"/>
    </location>
</feature>
<name>A0A1X3H433_9BRAD</name>
<protein>
    <submittedName>
        <fullName evidence="2">Uncharacterized protein</fullName>
    </submittedName>
</protein>
<dbReference type="AlphaFoldDB" id="A0A1X3H433"/>
<organism evidence="2 3">
    <name type="scientific">Bradyrhizobium canariense</name>
    <dbReference type="NCBI Taxonomy" id="255045"/>
    <lineage>
        <taxon>Bacteria</taxon>
        <taxon>Pseudomonadati</taxon>
        <taxon>Pseudomonadota</taxon>
        <taxon>Alphaproteobacteria</taxon>
        <taxon>Hyphomicrobiales</taxon>
        <taxon>Nitrobacteraceae</taxon>
        <taxon>Bradyrhizobium</taxon>
    </lineage>
</organism>
<dbReference type="EMBL" id="NAFI01000178">
    <property type="protein sequence ID" value="OSJ06694.1"/>
    <property type="molecule type" value="Genomic_DNA"/>
</dbReference>
<proteinExistence type="predicted"/>
<evidence type="ECO:0000256" key="1">
    <source>
        <dbReference type="SAM" id="MobiDB-lite"/>
    </source>
</evidence>
<sequence>MTASSTRVAQQRSSERSASRCEFLDDVPREEGDLVRRERANRMIHLAEDGDVQIANVAWHKPRHDLAIAARQELVAAREAGQDQVNVRRTVPLLDASS</sequence>
<evidence type="ECO:0000313" key="2">
    <source>
        <dbReference type="EMBL" id="OSJ06694.1"/>
    </source>
</evidence>
<reference evidence="2 3" key="1">
    <citation type="submission" date="2017-03" db="EMBL/GenBank/DDBJ databases">
        <title>Whole genome sequences of fourteen strains of Bradyrhizobium canariense and one strain of Bradyrhizobium japonicum isolated from Lupinus (Papilionoideae: Genisteae) species in Algeria.</title>
        <authorList>
            <person name="Crovadore J."/>
            <person name="Chekireb D."/>
            <person name="Brachmann A."/>
            <person name="Chablais R."/>
            <person name="Cochard B."/>
            <person name="Lefort F."/>
        </authorList>
    </citation>
    <scope>NUCLEOTIDE SEQUENCE [LARGE SCALE GENOMIC DNA]</scope>
    <source>
        <strain evidence="2 3">UBMA195</strain>
    </source>
</reference>
<accession>A0A1X3H433</accession>
<comment type="caution">
    <text evidence="2">The sequence shown here is derived from an EMBL/GenBank/DDBJ whole genome shotgun (WGS) entry which is preliminary data.</text>
</comment>
<feature type="region of interest" description="Disordered" evidence="1">
    <location>
        <begin position="1"/>
        <end position="23"/>
    </location>
</feature>
<gene>
    <name evidence="2" type="ORF">BSZ18_21595</name>
</gene>
<dbReference type="Proteomes" id="UP000193553">
    <property type="component" value="Unassembled WGS sequence"/>
</dbReference>
<evidence type="ECO:0000313" key="3">
    <source>
        <dbReference type="Proteomes" id="UP000193553"/>
    </source>
</evidence>